<dbReference type="AlphaFoldDB" id="A0A0G0CK88"/>
<organism evidence="6 7">
    <name type="scientific">candidate division WS6 bacterium GW2011_GWC1_33_20</name>
    <dbReference type="NCBI Taxonomy" id="1619089"/>
    <lineage>
        <taxon>Bacteria</taxon>
        <taxon>Candidatus Dojkabacteria</taxon>
    </lineage>
</organism>
<evidence type="ECO:0000256" key="3">
    <source>
        <dbReference type="ARBA" id="ARBA00022741"/>
    </source>
</evidence>
<evidence type="ECO:0000256" key="2">
    <source>
        <dbReference type="ARBA" id="ARBA00022448"/>
    </source>
</evidence>
<comment type="caution">
    <text evidence="6">The sequence shown here is derived from an EMBL/GenBank/DDBJ whole genome shotgun (WGS) entry which is preliminary data.</text>
</comment>
<dbReference type="FunFam" id="3.40.50.300:FF:000032">
    <property type="entry name" value="Export ABC transporter ATP-binding protein"/>
    <property type="match status" value="1"/>
</dbReference>
<dbReference type="EMBL" id="LBOV01000010">
    <property type="protein sequence ID" value="KKP43862.1"/>
    <property type="molecule type" value="Genomic_DNA"/>
</dbReference>
<comment type="similarity">
    <text evidence="1">Belongs to the ABC transporter superfamily.</text>
</comment>
<sequence>MSEYIQVQNLKRVYKPSKEVIVNALNGLNFSIEKGDLISVIGSSGSGKSTFLNILGGLDWNYTGDIIVDGKDIKQYNQNFYRRFIVGTIFQQFYLIPSLTVEENILLPTKFVKSMNKYELNKRLEYILKETELTDRRKYYPNQLSGGQAQRVAIARAMIDSPKILLADEPTGNLDSKTGESIINLIKTLNKQEGITTIIVTHDMKIAKQTNKIITLVDGKNV</sequence>
<keyword evidence="4" id="KW-0067">ATP-binding</keyword>
<dbReference type="InterPro" id="IPR017911">
    <property type="entry name" value="MacB-like_ATP-bd"/>
</dbReference>
<dbReference type="CDD" id="cd03255">
    <property type="entry name" value="ABC_MJ0796_LolCDE_FtsE"/>
    <property type="match status" value="1"/>
</dbReference>
<gene>
    <name evidence="6" type="ORF">UR34_C0010G0027</name>
</gene>
<feature type="domain" description="ABC transporter" evidence="5">
    <location>
        <begin position="5"/>
        <end position="222"/>
    </location>
</feature>
<dbReference type="InterPro" id="IPR027417">
    <property type="entry name" value="P-loop_NTPase"/>
</dbReference>
<dbReference type="SUPFAM" id="SSF52540">
    <property type="entry name" value="P-loop containing nucleoside triphosphate hydrolases"/>
    <property type="match status" value="1"/>
</dbReference>
<dbReference type="InterPro" id="IPR003439">
    <property type="entry name" value="ABC_transporter-like_ATP-bd"/>
</dbReference>
<evidence type="ECO:0000256" key="4">
    <source>
        <dbReference type="ARBA" id="ARBA00022840"/>
    </source>
</evidence>
<dbReference type="PANTHER" id="PTHR42798:SF6">
    <property type="entry name" value="CELL DIVISION ATP-BINDING PROTEIN FTSE"/>
    <property type="match status" value="1"/>
</dbReference>
<dbReference type="GO" id="GO:0005524">
    <property type="term" value="F:ATP binding"/>
    <property type="evidence" value="ECO:0007669"/>
    <property type="project" value="UniProtKB-KW"/>
</dbReference>
<reference evidence="6 7" key="1">
    <citation type="journal article" date="2015" name="Nature">
        <title>rRNA introns, odd ribosomes, and small enigmatic genomes across a large radiation of phyla.</title>
        <authorList>
            <person name="Brown C.T."/>
            <person name="Hug L.A."/>
            <person name="Thomas B.C."/>
            <person name="Sharon I."/>
            <person name="Castelle C.J."/>
            <person name="Singh A."/>
            <person name="Wilkins M.J."/>
            <person name="Williams K.H."/>
            <person name="Banfield J.F."/>
        </authorList>
    </citation>
    <scope>NUCLEOTIDE SEQUENCE [LARGE SCALE GENOMIC DNA]</scope>
</reference>
<accession>A0A0G0CK88</accession>
<dbReference type="GO" id="GO:0098796">
    <property type="term" value="C:membrane protein complex"/>
    <property type="evidence" value="ECO:0007669"/>
    <property type="project" value="UniProtKB-ARBA"/>
</dbReference>
<dbReference type="PROSITE" id="PS00211">
    <property type="entry name" value="ABC_TRANSPORTER_1"/>
    <property type="match status" value="1"/>
</dbReference>
<dbReference type="Pfam" id="PF00005">
    <property type="entry name" value="ABC_tran"/>
    <property type="match status" value="1"/>
</dbReference>
<dbReference type="SMART" id="SM00382">
    <property type="entry name" value="AAA"/>
    <property type="match status" value="1"/>
</dbReference>
<dbReference type="InterPro" id="IPR003593">
    <property type="entry name" value="AAA+_ATPase"/>
</dbReference>
<evidence type="ECO:0000259" key="5">
    <source>
        <dbReference type="PROSITE" id="PS50893"/>
    </source>
</evidence>
<evidence type="ECO:0000313" key="6">
    <source>
        <dbReference type="EMBL" id="KKP43862.1"/>
    </source>
</evidence>
<dbReference type="Gene3D" id="3.40.50.300">
    <property type="entry name" value="P-loop containing nucleotide triphosphate hydrolases"/>
    <property type="match status" value="1"/>
</dbReference>
<dbReference type="GO" id="GO:0022857">
    <property type="term" value="F:transmembrane transporter activity"/>
    <property type="evidence" value="ECO:0007669"/>
    <property type="project" value="UniProtKB-ARBA"/>
</dbReference>
<keyword evidence="3" id="KW-0547">Nucleotide-binding</keyword>
<dbReference type="PROSITE" id="PS50893">
    <property type="entry name" value="ABC_TRANSPORTER_2"/>
    <property type="match status" value="1"/>
</dbReference>
<protein>
    <recommendedName>
        <fullName evidence="5">ABC transporter domain-containing protein</fullName>
    </recommendedName>
</protein>
<name>A0A0G0CK88_9BACT</name>
<evidence type="ECO:0000256" key="1">
    <source>
        <dbReference type="ARBA" id="ARBA00005417"/>
    </source>
</evidence>
<dbReference type="PANTHER" id="PTHR42798">
    <property type="entry name" value="LIPOPROTEIN-RELEASING SYSTEM ATP-BINDING PROTEIN LOLD"/>
    <property type="match status" value="1"/>
</dbReference>
<proteinExistence type="inferred from homology"/>
<dbReference type="Proteomes" id="UP000034302">
    <property type="component" value="Unassembled WGS sequence"/>
</dbReference>
<evidence type="ECO:0000313" key="7">
    <source>
        <dbReference type="Proteomes" id="UP000034302"/>
    </source>
</evidence>
<dbReference type="InterPro" id="IPR017871">
    <property type="entry name" value="ABC_transporter-like_CS"/>
</dbReference>
<dbReference type="GO" id="GO:0016887">
    <property type="term" value="F:ATP hydrolysis activity"/>
    <property type="evidence" value="ECO:0007669"/>
    <property type="project" value="InterPro"/>
</dbReference>
<keyword evidence="2" id="KW-0813">Transport</keyword>